<evidence type="ECO:0000259" key="2">
    <source>
        <dbReference type="Pfam" id="PF06452"/>
    </source>
</evidence>
<dbReference type="SUPFAM" id="SSF49344">
    <property type="entry name" value="CBD9-like"/>
    <property type="match status" value="1"/>
</dbReference>
<name>A0A2S6IN59_9FLAO</name>
<dbReference type="InterPro" id="IPR010502">
    <property type="entry name" value="Carb-bd_dom_fam9"/>
</dbReference>
<proteinExistence type="predicted"/>
<dbReference type="EMBL" id="PTJE01000002">
    <property type="protein sequence ID" value="PPK95677.1"/>
    <property type="molecule type" value="Genomic_DNA"/>
</dbReference>
<evidence type="ECO:0000313" key="5">
    <source>
        <dbReference type="Proteomes" id="UP000239002"/>
    </source>
</evidence>
<feature type="chain" id="PRO_5015424267" evidence="1">
    <location>
        <begin position="37"/>
        <end position="833"/>
    </location>
</feature>
<accession>A0A2S6IN59</accession>
<keyword evidence="5" id="KW-1185">Reference proteome</keyword>
<dbReference type="Pfam" id="PF19313">
    <property type="entry name" value="DUF5916"/>
    <property type="match status" value="1"/>
</dbReference>
<dbReference type="GO" id="GO:0030246">
    <property type="term" value="F:carbohydrate binding"/>
    <property type="evidence" value="ECO:0007669"/>
    <property type="project" value="InterPro"/>
</dbReference>
<protein>
    <submittedName>
        <fullName evidence="4">Carbohydrate binding protein with CBM9 domain</fullName>
    </submittedName>
</protein>
<dbReference type="CDD" id="cd09618">
    <property type="entry name" value="CBM9_like_2"/>
    <property type="match status" value="1"/>
</dbReference>
<feature type="domain" description="DUF5916" evidence="3">
    <location>
        <begin position="257"/>
        <end position="831"/>
    </location>
</feature>
<dbReference type="GO" id="GO:0004553">
    <property type="term" value="F:hydrolase activity, hydrolyzing O-glycosyl compounds"/>
    <property type="evidence" value="ECO:0007669"/>
    <property type="project" value="InterPro"/>
</dbReference>
<dbReference type="Pfam" id="PF06452">
    <property type="entry name" value="CBM9_1"/>
    <property type="match status" value="1"/>
</dbReference>
<evidence type="ECO:0000256" key="1">
    <source>
        <dbReference type="SAM" id="SignalP"/>
    </source>
</evidence>
<comment type="caution">
    <text evidence="4">The sequence shown here is derived from an EMBL/GenBank/DDBJ whole genome shotgun (WGS) entry which is preliminary data.</text>
</comment>
<dbReference type="Gene3D" id="2.60.40.1190">
    <property type="match status" value="1"/>
</dbReference>
<organism evidence="4 5">
    <name type="scientific">Nonlabens xylanidelens</name>
    <dbReference type="NCBI Taxonomy" id="191564"/>
    <lineage>
        <taxon>Bacteria</taxon>
        <taxon>Pseudomonadati</taxon>
        <taxon>Bacteroidota</taxon>
        <taxon>Flavobacteriia</taxon>
        <taxon>Flavobacteriales</taxon>
        <taxon>Flavobacteriaceae</taxon>
        <taxon>Nonlabens</taxon>
    </lineage>
</organism>
<keyword evidence="1" id="KW-0732">Signal</keyword>
<dbReference type="InterPro" id="IPR045670">
    <property type="entry name" value="DUF5916"/>
</dbReference>
<dbReference type="Proteomes" id="UP000239002">
    <property type="component" value="Unassembled WGS sequence"/>
</dbReference>
<feature type="domain" description="Carbohydrate-binding" evidence="2">
    <location>
        <begin position="64"/>
        <end position="209"/>
    </location>
</feature>
<reference evidence="4 5" key="1">
    <citation type="submission" date="2018-02" db="EMBL/GenBank/DDBJ databases">
        <title>Genomic Encyclopedia of Archaeal and Bacterial Type Strains, Phase II (KMG-II): from individual species to whole genera.</title>
        <authorList>
            <person name="Goeker M."/>
        </authorList>
    </citation>
    <scope>NUCLEOTIDE SEQUENCE [LARGE SCALE GENOMIC DNA]</scope>
    <source>
        <strain evidence="4 5">DSM 16809</strain>
    </source>
</reference>
<evidence type="ECO:0000313" key="4">
    <source>
        <dbReference type="EMBL" id="PPK95677.1"/>
    </source>
</evidence>
<dbReference type="GO" id="GO:0016052">
    <property type="term" value="P:carbohydrate catabolic process"/>
    <property type="evidence" value="ECO:0007669"/>
    <property type="project" value="InterPro"/>
</dbReference>
<feature type="signal peptide" evidence="1">
    <location>
        <begin position="1"/>
        <end position="36"/>
    </location>
</feature>
<gene>
    <name evidence="4" type="ORF">LY01_01270</name>
</gene>
<dbReference type="AlphaFoldDB" id="A0A2S6IN59"/>
<sequence>MNSFFVVLRFAFCLNFMSKIHYFFFAILFCSAFAKAQSSTATSDSLVVKRKTYHATRVTTTPVIDGNPFESFWDPIPVGNNFIMTEPTNGLKERDTHKTEFKIAYDDNALYVAGFLYDNDAQNIARQFSQRDDVNAQADLFGFFINTYNNQINQTRFYATSANALGDAIAEGDREDFSYNVVFQSETSINERGWYVEMKIPYRTLRFPEVDIQNWSFQIFRKIRSINEEYTYNFLDITKGVGTQYDALLTGVEKIDPPLRLNLYPYASIIHDNFDGNSTTEYSAGMDLKYGINDAFTLDATLIPDFGQVAFDQVRLNLGPFEQAFGENRAFFNEGTDLFNKGGIFFSRRIGKRPSGSGNLNLQEDESVVENPSKAQLLNAIKITGRTKGRLGVGFLNAITEKTEAIVNNDLDGTTRKVVTEALTNYNMLVLDQQFSANSSISLANASTIRNGSFTDANVTAIVLNHNDKKAANNYGTELKMSNRFTPTGTDTGYQAQATWERTTGKWRPFLGYYYTGENWDPNDLGINFETNSSIFAGNLDYVQFTPQGIFNRYELRTRVRHRRQASPDLHLNSQLTFNPFFFTRERLAFGATFDITTRNLNQFESRIPDQIVRYNSSYYTSGFISTDYRKKLALDMSISRFKRFNDLEHSYDFDLSPRYRFSDKFLLIYNFNWDKSDNRLSYVTIDNDQAIMSRRNTHSVENRISGTYNFNNKQALSLSFRNFWSKARFNRDFLELQSDGTSEESDYALDEGVNPDANFNIWNLDLSYSWRFAPGSEATLLYRNSIFNQNDQGTISYQESLDDLLKQPTRNNVSLRVTYFLDFNNAKKWFKA</sequence>
<evidence type="ECO:0000259" key="3">
    <source>
        <dbReference type="Pfam" id="PF19313"/>
    </source>
</evidence>